<keyword evidence="3" id="KW-0064">Aspartyl protease</keyword>
<protein>
    <recommendedName>
        <fullName evidence="6">Hydrogenase maturation protease</fullName>
    </recommendedName>
</protein>
<evidence type="ECO:0000313" key="5">
    <source>
        <dbReference type="EMBL" id="GAH16669.1"/>
    </source>
</evidence>
<dbReference type="PANTHER" id="PTHR30302">
    <property type="entry name" value="HYDROGENASE 1 MATURATION PROTEASE"/>
    <property type="match status" value="1"/>
</dbReference>
<organism evidence="5">
    <name type="scientific">marine sediment metagenome</name>
    <dbReference type="NCBI Taxonomy" id="412755"/>
    <lineage>
        <taxon>unclassified sequences</taxon>
        <taxon>metagenomes</taxon>
        <taxon>ecological metagenomes</taxon>
    </lineage>
</organism>
<comment type="caution">
    <text evidence="5">The sequence shown here is derived from an EMBL/GenBank/DDBJ whole genome shotgun (WGS) entry which is preliminary data.</text>
</comment>
<dbReference type="Gene3D" id="3.40.50.1450">
    <property type="entry name" value="HybD-like"/>
    <property type="match status" value="1"/>
</dbReference>
<dbReference type="InterPro" id="IPR023430">
    <property type="entry name" value="Pept_HybD-like_dom_sf"/>
</dbReference>
<accession>X1EHS9</accession>
<evidence type="ECO:0008006" key="6">
    <source>
        <dbReference type="Google" id="ProtNLM"/>
    </source>
</evidence>
<gene>
    <name evidence="5" type="ORF">S01H4_54976</name>
</gene>
<feature type="non-terminal residue" evidence="5">
    <location>
        <position position="1"/>
    </location>
</feature>
<dbReference type="AlphaFoldDB" id="X1EHS9"/>
<dbReference type="GO" id="GO:0004190">
    <property type="term" value="F:aspartic-type endopeptidase activity"/>
    <property type="evidence" value="ECO:0007669"/>
    <property type="project" value="UniProtKB-KW"/>
</dbReference>
<dbReference type="InterPro" id="IPR000671">
    <property type="entry name" value="Peptidase_A31"/>
</dbReference>
<evidence type="ECO:0000256" key="3">
    <source>
        <dbReference type="ARBA" id="ARBA00022750"/>
    </source>
</evidence>
<reference evidence="5" key="1">
    <citation type="journal article" date="2014" name="Front. Microbiol.">
        <title>High frequency of phylogenetically diverse reductive dehalogenase-homologous genes in deep subseafloor sedimentary metagenomes.</title>
        <authorList>
            <person name="Kawai M."/>
            <person name="Futagami T."/>
            <person name="Toyoda A."/>
            <person name="Takaki Y."/>
            <person name="Nishi S."/>
            <person name="Hori S."/>
            <person name="Arai W."/>
            <person name="Tsubouchi T."/>
            <person name="Morono Y."/>
            <person name="Uchiyama I."/>
            <person name="Ito T."/>
            <person name="Fujiyama A."/>
            <person name="Inagaki F."/>
            <person name="Takami H."/>
        </authorList>
    </citation>
    <scope>NUCLEOTIDE SEQUENCE</scope>
    <source>
        <strain evidence="5">Expedition CK06-06</strain>
    </source>
</reference>
<dbReference type="GO" id="GO:0008047">
    <property type="term" value="F:enzyme activator activity"/>
    <property type="evidence" value="ECO:0007669"/>
    <property type="project" value="InterPro"/>
</dbReference>
<dbReference type="NCBIfam" id="TIGR00072">
    <property type="entry name" value="hydrog_prot"/>
    <property type="match status" value="1"/>
</dbReference>
<keyword evidence="2" id="KW-0645">Protease</keyword>
<proteinExistence type="inferred from homology"/>
<evidence type="ECO:0000256" key="4">
    <source>
        <dbReference type="ARBA" id="ARBA00022801"/>
    </source>
</evidence>
<comment type="similarity">
    <text evidence="1">Belongs to the peptidase A31 family.</text>
</comment>
<dbReference type="PANTHER" id="PTHR30302:SF1">
    <property type="entry name" value="HYDROGENASE 2 MATURATION PROTEASE"/>
    <property type="match status" value="1"/>
</dbReference>
<sequence>KVAQKLKEENPKLEVIETSEAGIALLDLITGYDKLIIIDSIKTEKGKPGDLYKLELEDLKPAKDFSSSHGVGIATAFELGQRLGYSMPRYTSIYAVEAKDNTTFGEKCTREVKERIPFIAKQIIKGEKL</sequence>
<dbReference type="EMBL" id="BART01031684">
    <property type="protein sequence ID" value="GAH16669.1"/>
    <property type="molecule type" value="Genomic_DNA"/>
</dbReference>
<name>X1EHS9_9ZZZZ</name>
<evidence type="ECO:0000256" key="1">
    <source>
        <dbReference type="ARBA" id="ARBA00006814"/>
    </source>
</evidence>
<dbReference type="Pfam" id="PF01750">
    <property type="entry name" value="HycI"/>
    <property type="match status" value="1"/>
</dbReference>
<keyword evidence="4" id="KW-0378">Hydrolase</keyword>
<dbReference type="GO" id="GO:0016485">
    <property type="term" value="P:protein processing"/>
    <property type="evidence" value="ECO:0007669"/>
    <property type="project" value="TreeGrafter"/>
</dbReference>
<evidence type="ECO:0000256" key="2">
    <source>
        <dbReference type="ARBA" id="ARBA00022670"/>
    </source>
</evidence>
<dbReference type="SUPFAM" id="SSF53163">
    <property type="entry name" value="HybD-like"/>
    <property type="match status" value="1"/>
</dbReference>